<accession>A0A0F9W126</accession>
<sequence>MNKQAMHKWSGAVALAAALSLPAVTATAQNLTAEQLGEMRRSIDVFSGVMRESLGFNERRGVFSPRAGDVQGHYLAGQGIVLELTTPLQGFRSTTSMHSLNSALEELSSQLGNLMASGVVSRPDFEAMRDNMAMSLRSDEIAAFYREQMQQLSALFDMPAIEQALSAAAASAHNLRNMGAMDSASLEQMNQQLQDLRVQLAQRLSETEALRQEIRDRAMQVDALPSAEIQANWQRTREQLEVQVAALREQVAGQAQALRARNEALEAERLAQWQQDVAGLEDQVFVVLCDYASGLRALPADEHLTLMMTGLGSQAAEGRQPDRIHVFNKSDLLACQRGDLDPEDMRSRAVSYDF</sequence>
<feature type="coiled-coil region" evidence="1">
    <location>
        <begin position="183"/>
        <end position="268"/>
    </location>
</feature>
<name>A0A0F9W126_9ZZZZ</name>
<gene>
    <name evidence="2" type="ORF">LCGC14_0025060</name>
</gene>
<evidence type="ECO:0000313" key="2">
    <source>
        <dbReference type="EMBL" id="KKO11021.1"/>
    </source>
</evidence>
<dbReference type="AlphaFoldDB" id="A0A0F9W126"/>
<proteinExistence type="predicted"/>
<comment type="caution">
    <text evidence="2">The sequence shown here is derived from an EMBL/GenBank/DDBJ whole genome shotgun (WGS) entry which is preliminary data.</text>
</comment>
<dbReference type="EMBL" id="LAZR01000004">
    <property type="protein sequence ID" value="KKO11021.1"/>
    <property type="molecule type" value="Genomic_DNA"/>
</dbReference>
<keyword evidence="1" id="KW-0175">Coiled coil</keyword>
<organism evidence="2">
    <name type="scientific">marine sediment metagenome</name>
    <dbReference type="NCBI Taxonomy" id="412755"/>
    <lineage>
        <taxon>unclassified sequences</taxon>
        <taxon>metagenomes</taxon>
        <taxon>ecological metagenomes</taxon>
    </lineage>
</organism>
<protein>
    <submittedName>
        <fullName evidence="2">Uncharacterized protein</fullName>
    </submittedName>
</protein>
<evidence type="ECO:0000256" key="1">
    <source>
        <dbReference type="SAM" id="Coils"/>
    </source>
</evidence>
<reference evidence="2" key="1">
    <citation type="journal article" date="2015" name="Nature">
        <title>Complex archaea that bridge the gap between prokaryotes and eukaryotes.</title>
        <authorList>
            <person name="Spang A."/>
            <person name="Saw J.H."/>
            <person name="Jorgensen S.L."/>
            <person name="Zaremba-Niedzwiedzka K."/>
            <person name="Martijn J."/>
            <person name="Lind A.E."/>
            <person name="van Eijk R."/>
            <person name="Schleper C."/>
            <person name="Guy L."/>
            <person name="Ettema T.J."/>
        </authorList>
    </citation>
    <scope>NUCLEOTIDE SEQUENCE</scope>
</reference>